<sequence>MLKFLGVASFVLGLATLVPSADAHFRHRCDGCQPFRLGYHRYGPPYGPHFGFYTYAGDPFARDDYYDGRRCYYLHHRSFCRGPRPLEWLRFR</sequence>
<gene>
    <name evidence="2" type="ORF">SAMN04488557_3511</name>
</gene>
<protein>
    <recommendedName>
        <fullName evidence="4">Secreted protein</fullName>
    </recommendedName>
</protein>
<organism evidence="2 3">
    <name type="scientific">Hyphomicrobium facile</name>
    <dbReference type="NCBI Taxonomy" id="51670"/>
    <lineage>
        <taxon>Bacteria</taxon>
        <taxon>Pseudomonadati</taxon>
        <taxon>Pseudomonadota</taxon>
        <taxon>Alphaproteobacteria</taxon>
        <taxon>Hyphomicrobiales</taxon>
        <taxon>Hyphomicrobiaceae</taxon>
        <taxon>Hyphomicrobium</taxon>
    </lineage>
</organism>
<reference evidence="3" key="1">
    <citation type="submission" date="2016-10" db="EMBL/GenBank/DDBJ databases">
        <authorList>
            <person name="Varghese N."/>
            <person name="Submissions S."/>
        </authorList>
    </citation>
    <scope>NUCLEOTIDE SEQUENCE [LARGE SCALE GENOMIC DNA]</scope>
    <source>
        <strain evidence="3">DSM 1565</strain>
    </source>
</reference>
<dbReference type="Proteomes" id="UP000199423">
    <property type="component" value="Unassembled WGS sequence"/>
</dbReference>
<evidence type="ECO:0000313" key="2">
    <source>
        <dbReference type="EMBL" id="SFV38108.1"/>
    </source>
</evidence>
<keyword evidence="1" id="KW-0732">Signal</keyword>
<feature type="signal peptide" evidence="1">
    <location>
        <begin position="1"/>
        <end position="23"/>
    </location>
</feature>
<name>A0A1I7NU36_9HYPH</name>
<dbReference type="AlphaFoldDB" id="A0A1I7NU36"/>
<evidence type="ECO:0000256" key="1">
    <source>
        <dbReference type="SAM" id="SignalP"/>
    </source>
</evidence>
<proteinExistence type="predicted"/>
<evidence type="ECO:0000313" key="3">
    <source>
        <dbReference type="Proteomes" id="UP000199423"/>
    </source>
</evidence>
<dbReference type="EMBL" id="FPCH01000003">
    <property type="protein sequence ID" value="SFV38108.1"/>
    <property type="molecule type" value="Genomic_DNA"/>
</dbReference>
<feature type="chain" id="PRO_5011780117" description="Secreted protein" evidence="1">
    <location>
        <begin position="24"/>
        <end position="92"/>
    </location>
</feature>
<accession>A0A1I7NU36</accession>
<evidence type="ECO:0008006" key="4">
    <source>
        <dbReference type="Google" id="ProtNLM"/>
    </source>
</evidence>
<dbReference type="RefSeq" id="WP_092868966.1">
    <property type="nucleotide sequence ID" value="NZ_FPCH01000003.1"/>
</dbReference>
<keyword evidence="3" id="KW-1185">Reference proteome</keyword>
<dbReference type="OrthoDB" id="7933437at2"/>